<dbReference type="Proteomes" id="UP001281731">
    <property type="component" value="Unassembled WGS sequence"/>
</dbReference>
<reference evidence="2" key="1">
    <citation type="submission" date="2023-10" db="EMBL/GenBank/DDBJ databases">
        <title>Whole Genome based description of the genera Actinobaculum and Actinotignum reveals a complex phylogenetic relationship within the species included in the genus Actinotignum.</title>
        <authorList>
            <person name="Jensen C.S."/>
            <person name="Dargis R."/>
            <person name="Kemp M."/>
            <person name="Christensen J.J."/>
        </authorList>
    </citation>
    <scope>NUCLEOTIDE SEQUENCE</scope>
    <source>
        <strain evidence="2">SLA_B511</strain>
    </source>
</reference>
<evidence type="ECO:0000313" key="2">
    <source>
        <dbReference type="EMBL" id="MDY5155703.1"/>
    </source>
</evidence>
<dbReference type="EC" id="5.4.2.2" evidence="2"/>
<evidence type="ECO:0000313" key="3">
    <source>
        <dbReference type="Proteomes" id="UP001281731"/>
    </source>
</evidence>
<evidence type="ECO:0000259" key="1">
    <source>
        <dbReference type="Pfam" id="PF02880"/>
    </source>
</evidence>
<dbReference type="EMBL" id="JAWNGC010000058">
    <property type="protein sequence ID" value="MDY5155703.1"/>
    <property type="molecule type" value="Genomic_DNA"/>
</dbReference>
<keyword evidence="2" id="KW-0413">Isomerase</keyword>
<comment type="caution">
    <text evidence="2">The sequence shown here is derived from an EMBL/GenBank/DDBJ whole genome shotgun (WGS) entry which is preliminary data.</text>
</comment>
<dbReference type="Gene3D" id="3.40.120.10">
    <property type="entry name" value="Alpha-D-Glucose-1,6-Bisphosphate, subunit A, domain 3"/>
    <property type="match status" value="2"/>
</dbReference>
<feature type="domain" description="Alpha-D-phosphohexomutase alpha/beta/alpha" evidence="1">
    <location>
        <begin position="28"/>
        <end position="87"/>
    </location>
</feature>
<dbReference type="AlphaFoldDB" id="A0AAW9HP58"/>
<sequence length="89" mass="9717">RAPYDLATGNDADSDRHGIVTPDAGLMNPNHYLAVAIEYLFTHRPQWSEQVNVGKTLVSSSLIDRVVAGIGRTLVEVPVGFKWFVPGLV</sequence>
<dbReference type="GO" id="GO:0005829">
    <property type="term" value="C:cytosol"/>
    <property type="evidence" value="ECO:0007669"/>
    <property type="project" value="TreeGrafter"/>
</dbReference>
<dbReference type="SUPFAM" id="SSF53738">
    <property type="entry name" value="Phosphoglucomutase, first 3 domains"/>
    <property type="match status" value="1"/>
</dbReference>
<accession>A0AAW9HP58</accession>
<proteinExistence type="predicted"/>
<dbReference type="InterPro" id="IPR045244">
    <property type="entry name" value="PGM"/>
</dbReference>
<dbReference type="PANTHER" id="PTHR22573:SF57">
    <property type="entry name" value="PHOSPHOGLUCOMUTASE"/>
    <property type="match status" value="1"/>
</dbReference>
<dbReference type="GO" id="GO:0004614">
    <property type="term" value="F:phosphoglucomutase activity"/>
    <property type="evidence" value="ECO:0007669"/>
    <property type="project" value="UniProtKB-EC"/>
</dbReference>
<name>A0AAW9HP58_9ACTO</name>
<dbReference type="InterPro" id="IPR016055">
    <property type="entry name" value="A-D-PHexomutase_a/b/a-I/II/III"/>
</dbReference>
<dbReference type="PANTHER" id="PTHR22573">
    <property type="entry name" value="PHOSPHOHEXOMUTASE FAMILY MEMBER"/>
    <property type="match status" value="1"/>
</dbReference>
<dbReference type="InterPro" id="IPR005846">
    <property type="entry name" value="A-D-PHexomutase_a/b/a-III"/>
</dbReference>
<dbReference type="Pfam" id="PF02880">
    <property type="entry name" value="PGM_PMM_III"/>
    <property type="match status" value="1"/>
</dbReference>
<feature type="non-terminal residue" evidence="2">
    <location>
        <position position="89"/>
    </location>
</feature>
<gene>
    <name evidence="2" type="ORF">R6G80_08280</name>
</gene>
<protein>
    <submittedName>
        <fullName evidence="2">Phosphoglucomutase, alpha-D-glucose phosphate-specific</fullName>
        <ecNumber evidence="2">5.4.2.2</ecNumber>
    </submittedName>
</protein>
<organism evidence="2 3">
    <name type="scientific">Actinotignum urinale</name>
    <dbReference type="NCBI Taxonomy" id="190146"/>
    <lineage>
        <taxon>Bacteria</taxon>
        <taxon>Bacillati</taxon>
        <taxon>Actinomycetota</taxon>
        <taxon>Actinomycetes</taxon>
        <taxon>Actinomycetales</taxon>
        <taxon>Actinomycetaceae</taxon>
        <taxon>Actinotignum</taxon>
    </lineage>
</organism>
<feature type="non-terminal residue" evidence="2">
    <location>
        <position position="1"/>
    </location>
</feature>
<dbReference type="GO" id="GO:0005975">
    <property type="term" value="P:carbohydrate metabolic process"/>
    <property type="evidence" value="ECO:0007669"/>
    <property type="project" value="InterPro"/>
</dbReference>